<feature type="non-terminal residue" evidence="1">
    <location>
        <position position="112"/>
    </location>
</feature>
<comment type="caution">
    <text evidence="1">The sequence shown here is derived from an EMBL/GenBank/DDBJ whole genome shotgun (WGS) entry which is preliminary data.</text>
</comment>
<evidence type="ECO:0000313" key="2">
    <source>
        <dbReference type="Proteomes" id="UP000480410"/>
    </source>
</evidence>
<proteinExistence type="predicted"/>
<dbReference type="AlphaFoldDB" id="A0A6M0D187"/>
<organism evidence="1 2">
    <name type="scientific">Pseudomonas brassicae</name>
    <dbReference type="NCBI Taxonomy" id="2708063"/>
    <lineage>
        <taxon>Bacteria</taxon>
        <taxon>Pseudomonadati</taxon>
        <taxon>Pseudomonadota</taxon>
        <taxon>Gammaproteobacteria</taxon>
        <taxon>Pseudomonadales</taxon>
        <taxon>Pseudomonadaceae</taxon>
        <taxon>Pseudomonas</taxon>
    </lineage>
</organism>
<reference evidence="1 2" key="1">
    <citation type="submission" date="2020-02" db="EMBL/GenBank/DDBJ databases">
        <title>Broccoli isolated Pseudomonas sp.</title>
        <authorList>
            <person name="Fujikawa T."/>
            <person name="Sawada H."/>
        </authorList>
    </citation>
    <scope>NUCLEOTIDE SEQUENCE [LARGE SCALE GENOMIC DNA]</scope>
    <source>
        <strain evidence="1 2">MAFF212428</strain>
    </source>
</reference>
<protein>
    <submittedName>
        <fullName evidence="1">ABC transporter permease</fullName>
    </submittedName>
</protein>
<accession>A0A6M0D187</accession>
<name>A0A6M0D187_9PSED</name>
<gene>
    <name evidence="1" type="ORF">G3435_18405</name>
</gene>
<dbReference type="Proteomes" id="UP000480410">
    <property type="component" value="Unassembled WGS sequence"/>
</dbReference>
<sequence length="112" mass="12479">MIGLCLHALLSHWRRHPLQCISILTGLWLATALWTGVQALNDQARADYARTNALLASAAHAQLVPRQGERFEQGDYVQLRRSGWPASPVLEGRLRITTAHPLNVRLLGIEPL</sequence>
<dbReference type="EMBL" id="JAAHBV010000422">
    <property type="protein sequence ID" value="NER61397.1"/>
    <property type="molecule type" value="Genomic_DNA"/>
</dbReference>
<evidence type="ECO:0000313" key="1">
    <source>
        <dbReference type="EMBL" id="NER61397.1"/>
    </source>
</evidence>